<organism evidence="7 8">
    <name type="scientific">Streptomyces odorifer</name>
    <dbReference type="NCBI Taxonomy" id="53450"/>
    <lineage>
        <taxon>Bacteria</taxon>
        <taxon>Bacillati</taxon>
        <taxon>Actinomycetota</taxon>
        <taxon>Actinomycetes</taxon>
        <taxon>Kitasatosporales</taxon>
        <taxon>Streptomycetaceae</taxon>
        <taxon>Streptomyces</taxon>
        <taxon>Streptomyces albidoflavus group</taxon>
    </lineage>
</organism>
<keyword evidence="4 6" id="KW-1133">Transmembrane helix</keyword>
<feature type="transmembrane region" description="Helical" evidence="6">
    <location>
        <begin position="207"/>
        <end position="227"/>
    </location>
</feature>
<evidence type="ECO:0000256" key="5">
    <source>
        <dbReference type="ARBA" id="ARBA00023136"/>
    </source>
</evidence>
<dbReference type="AlphaFoldDB" id="A0A7Y6CA75"/>
<gene>
    <name evidence="7" type="ORF">G6W59_16430</name>
</gene>
<accession>A0A7Y6CA75</accession>
<feature type="transmembrane region" description="Helical" evidence="6">
    <location>
        <begin position="177"/>
        <end position="195"/>
    </location>
</feature>
<keyword evidence="2" id="KW-1003">Cell membrane</keyword>
<proteinExistence type="predicted"/>
<sequence length="290" mass="29594">MSGTGPPPHPPGPAGDPGPWDALSPVLSPALAPALVAVLLGAAYLRLARRARRRNPVLGWSRARTAAFLAGLAALALALLPPLAPWAHGDFRGHMAQHLLLGMYAPLGLVLGAPVTLLLRTLPAARARTLTALLHSAPARLLTHPLIALVLSTGTLALVYFTPLYTALASAPGGHGLLHAHFLLSGCLFAHAVAGPDPAPARPGVPARLVVLGVAVAAHATVSQLLYGGFFVQVPVPAEQLRGAGELMYYGGDLAELLLAAALVATWRPARQPARAPVSAAPSPAGPAPA</sequence>
<evidence type="ECO:0000256" key="2">
    <source>
        <dbReference type="ARBA" id="ARBA00022475"/>
    </source>
</evidence>
<protein>
    <submittedName>
        <fullName evidence="7">Cytochrome c oxidase assembly protein</fullName>
    </submittedName>
</protein>
<comment type="caution">
    <text evidence="7">The sequence shown here is derived from an EMBL/GenBank/DDBJ whole genome shotgun (WGS) entry which is preliminary data.</text>
</comment>
<comment type="subcellular location">
    <subcellularLocation>
        <location evidence="1">Cell membrane</location>
        <topology evidence="1">Multi-pass membrane protein</topology>
    </subcellularLocation>
</comment>
<keyword evidence="3 6" id="KW-0812">Transmembrane</keyword>
<reference evidence="7 8" key="1">
    <citation type="submission" date="2020-03" db="EMBL/GenBank/DDBJ databases">
        <title>Complete genome sequence of sixteen Streptomyces strains facilitates identification of candidate genes involved in plant growth-promotion in grain legumes and cereals.</title>
        <authorList>
            <person name="Gopalakrishnan S."/>
            <person name="Thakur V."/>
            <person name="Saxena R."/>
            <person name="Vadlamudi S."/>
            <person name="Purohit S."/>
            <person name="Kumar V."/>
            <person name="Rathore A."/>
            <person name="Chitikineni A."/>
            <person name="Varshney R.K."/>
        </authorList>
    </citation>
    <scope>NUCLEOTIDE SEQUENCE [LARGE SCALE GENOMIC DNA]</scope>
    <source>
        <strain evidence="7 8">KAI-180</strain>
    </source>
</reference>
<feature type="transmembrane region" description="Helical" evidence="6">
    <location>
        <begin position="26"/>
        <end position="45"/>
    </location>
</feature>
<evidence type="ECO:0000313" key="8">
    <source>
        <dbReference type="Proteomes" id="UP000540128"/>
    </source>
</evidence>
<dbReference type="RefSeq" id="WP_078951590.1">
    <property type="nucleotide sequence ID" value="NZ_JAANNT010000013.1"/>
</dbReference>
<feature type="transmembrane region" description="Helical" evidence="6">
    <location>
        <begin position="247"/>
        <end position="267"/>
    </location>
</feature>
<evidence type="ECO:0000256" key="1">
    <source>
        <dbReference type="ARBA" id="ARBA00004651"/>
    </source>
</evidence>
<dbReference type="Proteomes" id="UP000540128">
    <property type="component" value="Unassembled WGS sequence"/>
</dbReference>
<feature type="transmembrane region" description="Helical" evidence="6">
    <location>
        <begin position="141"/>
        <end position="165"/>
    </location>
</feature>
<dbReference type="EMBL" id="JAANNT010000013">
    <property type="protein sequence ID" value="NUV29882.1"/>
    <property type="molecule type" value="Genomic_DNA"/>
</dbReference>
<dbReference type="Pfam" id="PF09678">
    <property type="entry name" value="Caa3_CtaG"/>
    <property type="match status" value="1"/>
</dbReference>
<evidence type="ECO:0000256" key="3">
    <source>
        <dbReference type="ARBA" id="ARBA00022692"/>
    </source>
</evidence>
<feature type="transmembrane region" description="Helical" evidence="6">
    <location>
        <begin position="66"/>
        <end position="87"/>
    </location>
</feature>
<dbReference type="InterPro" id="IPR019108">
    <property type="entry name" value="Caa3_assmbl_CtaG-rel"/>
</dbReference>
<evidence type="ECO:0000313" key="7">
    <source>
        <dbReference type="EMBL" id="NUV29882.1"/>
    </source>
</evidence>
<keyword evidence="8" id="KW-1185">Reference proteome</keyword>
<keyword evidence="5 6" id="KW-0472">Membrane</keyword>
<evidence type="ECO:0000256" key="6">
    <source>
        <dbReference type="SAM" id="Phobius"/>
    </source>
</evidence>
<name>A0A7Y6CA75_9ACTN</name>
<dbReference type="GO" id="GO:0005886">
    <property type="term" value="C:plasma membrane"/>
    <property type="evidence" value="ECO:0007669"/>
    <property type="project" value="UniProtKB-SubCell"/>
</dbReference>
<feature type="transmembrane region" description="Helical" evidence="6">
    <location>
        <begin position="99"/>
        <end position="120"/>
    </location>
</feature>
<evidence type="ECO:0000256" key="4">
    <source>
        <dbReference type="ARBA" id="ARBA00022989"/>
    </source>
</evidence>